<dbReference type="GO" id="GO:0005524">
    <property type="term" value="F:ATP binding"/>
    <property type="evidence" value="ECO:0007669"/>
    <property type="project" value="UniProtKB-KW"/>
</dbReference>
<dbReference type="SUPFAM" id="SSF50800">
    <property type="entry name" value="PK beta-barrel domain-like"/>
    <property type="match status" value="1"/>
</dbReference>
<evidence type="ECO:0000256" key="9">
    <source>
        <dbReference type="ARBA" id="ARBA00022777"/>
    </source>
</evidence>
<evidence type="ECO:0000256" key="8">
    <source>
        <dbReference type="ARBA" id="ARBA00022741"/>
    </source>
</evidence>
<keyword evidence="13 15" id="KW-0670">Pyruvate</keyword>
<proteinExistence type="inferred from homology"/>
<sequence>MSHRSYDDRDPLRVRLAEQLGTLYNVIIEQAQQGCSRFPYHALDAQYSCDNLLAYLSLRRHDIFDLQLALAEYGLSSLGRLEGSVLAALNGVLRHLGLIPSEDRLLKPDSIKARQLLAARSQRLLGRPRGHRATRIMVTLDSSCLRVHELLEELLLNGMDMARINCAHESPYEWKQIIQAIRKAEEHLEQRGEGTGRNCRIMMDLGGPKIRTGPLEKEICPLKLAVPRDLMGFPHRLLEGYLDAEAAQSHLIDDRGDNIRFVIALPNQPGIDRLRIGNKLSFMDTRERKRVLHVIERISPSRVRVGLERTAYVQEGILLNGDNGLTFVMGPVVPQPVRVEVTAGDILRLYSDPNRCGHPASTEKPAGISCTLPEALLYVEPDQRVFIDDGKIGAIVQRTFDDHLELKIFSPEHRRGRIKSEKGLNFPDSLLELPALTEQDRQDLNFVIEHADAVGLSFVHRPKDLLDLKTALTELGRPDIGVIAKIETSEAIHRLAQLLLAGLDFPSFGIMIARGDLAVEVGFENLALVQEDILCLCEAAHIPVIWATQVLETLAKTGLPARAEITDAAMSHRADCVMLNKGPHILDAVKTLSTLLCAEERHQIKKRQIFREFTEQHGIFEEA</sequence>
<evidence type="ECO:0000256" key="2">
    <source>
        <dbReference type="ARBA" id="ARBA00004997"/>
    </source>
</evidence>
<dbReference type="GO" id="GO:0016301">
    <property type="term" value="F:kinase activity"/>
    <property type="evidence" value="ECO:0007669"/>
    <property type="project" value="UniProtKB-KW"/>
</dbReference>
<evidence type="ECO:0000313" key="16">
    <source>
        <dbReference type="Proteomes" id="UP000430670"/>
    </source>
</evidence>
<keyword evidence="7" id="KW-0479">Metal-binding</keyword>
<name>A0A6I3SHS9_HELMO</name>
<evidence type="ECO:0000256" key="3">
    <source>
        <dbReference type="ARBA" id="ARBA00008663"/>
    </source>
</evidence>
<dbReference type="RefSeq" id="WP_155475528.1">
    <property type="nucleotide sequence ID" value="NZ_WNKU01000004.1"/>
</dbReference>
<evidence type="ECO:0000256" key="12">
    <source>
        <dbReference type="ARBA" id="ARBA00023152"/>
    </source>
</evidence>
<dbReference type="InterPro" id="IPR018209">
    <property type="entry name" value="Pyrv_Knase_AS"/>
</dbReference>
<dbReference type="EC" id="2.7.1.40" evidence="4"/>
<dbReference type="GO" id="GO:0030955">
    <property type="term" value="F:potassium ion binding"/>
    <property type="evidence" value="ECO:0007669"/>
    <property type="project" value="InterPro"/>
</dbReference>
<dbReference type="InterPro" id="IPR015806">
    <property type="entry name" value="Pyrv_Knase_insert_dom_sf"/>
</dbReference>
<dbReference type="OrthoDB" id="2031270at2"/>
<dbReference type="InterPro" id="IPR011037">
    <property type="entry name" value="Pyrv_Knase-like_insert_dom_sf"/>
</dbReference>
<evidence type="ECO:0000313" key="15">
    <source>
        <dbReference type="EMBL" id="MTV48424.1"/>
    </source>
</evidence>
<dbReference type="InterPro" id="IPR040442">
    <property type="entry name" value="Pyrv_kinase-like_dom_sf"/>
</dbReference>
<keyword evidence="12" id="KW-0324">Glycolysis</keyword>
<reference evidence="15 16" key="1">
    <citation type="submission" date="2019-11" db="EMBL/GenBank/DDBJ databases">
        <title>Whole-genome sequence of a the green, strictly anaerobic photosynthetic bacterium Heliobacillus mobilis DSM 6151.</title>
        <authorList>
            <person name="Kyndt J.A."/>
            <person name="Meyer T.E."/>
        </authorList>
    </citation>
    <scope>NUCLEOTIDE SEQUENCE [LARGE SCALE GENOMIC DNA]</scope>
    <source>
        <strain evidence="15 16">DSM 6151</strain>
    </source>
</reference>
<dbReference type="GO" id="GO:0000287">
    <property type="term" value="F:magnesium ion binding"/>
    <property type="evidence" value="ECO:0007669"/>
    <property type="project" value="InterPro"/>
</dbReference>
<accession>A0A6I3SHS9</accession>
<keyword evidence="8" id="KW-0547">Nucleotide-binding</keyword>
<organism evidence="15 16">
    <name type="scientific">Heliobacterium mobile</name>
    <name type="common">Heliobacillus mobilis</name>
    <dbReference type="NCBI Taxonomy" id="28064"/>
    <lineage>
        <taxon>Bacteria</taxon>
        <taxon>Bacillati</taxon>
        <taxon>Bacillota</taxon>
        <taxon>Clostridia</taxon>
        <taxon>Eubacteriales</taxon>
        <taxon>Heliobacteriaceae</taxon>
        <taxon>Heliobacterium</taxon>
    </lineage>
</organism>
<evidence type="ECO:0000256" key="10">
    <source>
        <dbReference type="ARBA" id="ARBA00022840"/>
    </source>
</evidence>
<dbReference type="InterPro" id="IPR015813">
    <property type="entry name" value="Pyrv/PenolPyrv_kinase-like_dom"/>
</dbReference>
<feature type="domain" description="Pyruvate kinase barrel" evidence="14">
    <location>
        <begin position="132"/>
        <end position="217"/>
    </location>
</feature>
<dbReference type="InterPro" id="IPR001697">
    <property type="entry name" value="Pyr_Knase"/>
</dbReference>
<feature type="domain" description="Pyruvate kinase barrel" evidence="14">
    <location>
        <begin position="365"/>
        <end position="580"/>
    </location>
</feature>
<evidence type="ECO:0000256" key="1">
    <source>
        <dbReference type="ARBA" id="ARBA00001958"/>
    </source>
</evidence>
<evidence type="ECO:0000259" key="14">
    <source>
        <dbReference type="Pfam" id="PF00224"/>
    </source>
</evidence>
<keyword evidence="6" id="KW-0808">Transferase</keyword>
<keyword evidence="11" id="KW-0460">Magnesium</keyword>
<evidence type="ECO:0000256" key="6">
    <source>
        <dbReference type="ARBA" id="ARBA00022679"/>
    </source>
</evidence>
<dbReference type="Proteomes" id="UP000430670">
    <property type="component" value="Unassembled WGS sequence"/>
</dbReference>
<comment type="pathway">
    <text evidence="2">Carbohydrate degradation; glycolysis; pyruvate from D-glyceraldehyde 3-phosphate: step 5/5.</text>
</comment>
<keyword evidence="16" id="KW-1185">Reference proteome</keyword>
<comment type="similarity">
    <text evidence="3">Belongs to the pyruvate kinase family.</text>
</comment>
<dbReference type="UniPathway" id="UPA00109">
    <property type="reaction ID" value="UER00188"/>
</dbReference>
<dbReference type="SUPFAM" id="SSF51621">
    <property type="entry name" value="Phosphoenolpyruvate/pyruvate domain"/>
    <property type="match status" value="1"/>
</dbReference>
<gene>
    <name evidence="15" type="ORF">GJ688_05430</name>
</gene>
<evidence type="ECO:0000256" key="7">
    <source>
        <dbReference type="ARBA" id="ARBA00022723"/>
    </source>
</evidence>
<evidence type="ECO:0000256" key="11">
    <source>
        <dbReference type="ARBA" id="ARBA00022842"/>
    </source>
</evidence>
<keyword evidence="10" id="KW-0067">ATP-binding</keyword>
<comment type="caution">
    <text evidence="15">The sequence shown here is derived from an EMBL/GenBank/DDBJ whole genome shotgun (WGS) entry which is preliminary data.</text>
</comment>
<evidence type="ECO:0000256" key="5">
    <source>
        <dbReference type="ARBA" id="ARBA00018587"/>
    </source>
</evidence>
<dbReference type="EMBL" id="WNKU01000004">
    <property type="protein sequence ID" value="MTV48424.1"/>
    <property type="molecule type" value="Genomic_DNA"/>
</dbReference>
<evidence type="ECO:0000256" key="4">
    <source>
        <dbReference type="ARBA" id="ARBA00012142"/>
    </source>
</evidence>
<keyword evidence="9 15" id="KW-0418">Kinase</keyword>
<dbReference type="AlphaFoldDB" id="A0A6I3SHS9"/>
<comment type="cofactor">
    <cofactor evidence="1">
        <name>K(+)</name>
        <dbReference type="ChEBI" id="CHEBI:29103"/>
    </cofactor>
</comment>
<dbReference type="Gene3D" id="2.40.33.10">
    <property type="entry name" value="PK beta-barrel domain-like"/>
    <property type="match status" value="1"/>
</dbReference>
<dbReference type="PROSITE" id="PS00110">
    <property type="entry name" value="PYRUVATE_KINASE"/>
    <property type="match status" value="1"/>
</dbReference>
<protein>
    <recommendedName>
        <fullName evidence="5">Pyruvate kinase</fullName>
        <ecNumber evidence="4">2.7.1.40</ecNumber>
    </recommendedName>
</protein>
<dbReference type="Pfam" id="PF00224">
    <property type="entry name" value="PK"/>
    <property type="match status" value="2"/>
</dbReference>
<dbReference type="InterPro" id="IPR015793">
    <property type="entry name" value="Pyrv_Knase_brl"/>
</dbReference>
<dbReference type="Gene3D" id="3.20.20.60">
    <property type="entry name" value="Phosphoenolpyruvate-binding domains"/>
    <property type="match status" value="2"/>
</dbReference>
<dbReference type="PANTHER" id="PTHR11817">
    <property type="entry name" value="PYRUVATE KINASE"/>
    <property type="match status" value="1"/>
</dbReference>
<dbReference type="GO" id="GO:0004743">
    <property type="term" value="F:pyruvate kinase activity"/>
    <property type="evidence" value="ECO:0007669"/>
    <property type="project" value="UniProtKB-EC"/>
</dbReference>
<evidence type="ECO:0000256" key="13">
    <source>
        <dbReference type="ARBA" id="ARBA00023317"/>
    </source>
</evidence>